<dbReference type="AlphaFoldDB" id="A0A0U3IAW1"/>
<dbReference type="EMBL" id="BJZR01000013">
    <property type="protein sequence ID" value="GEO91484.1"/>
    <property type="molecule type" value="Genomic_DNA"/>
</dbReference>
<dbReference type="OrthoDB" id="70491at2"/>
<dbReference type="EMBL" id="CP013254">
    <property type="protein sequence ID" value="ALU40556.1"/>
    <property type="molecule type" value="Genomic_DNA"/>
</dbReference>
<dbReference type="PROSITE" id="PS01081">
    <property type="entry name" value="HTH_TETR_1"/>
    <property type="match status" value="1"/>
</dbReference>
<dbReference type="InterPro" id="IPR009057">
    <property type="entry name" value="Homeodomain-like_sf"/>
</dbReference>
<dbReference type="STRING" id="446860.AS188_13245"/>
<protein>
    <submittedName>
        <fullName evidence="6">TetR family transcriptional regulator</fullName>
    </submittedName>
</protein>
<dbReference type="PRINTS" id="PR00455">
    <property type="entry name" value="HTHTETR"/>
</dbReference>
<keyword evidence="9" id="KW-1185">Reference proteome</keyword>
<evidence type="ECO:0000313" key="6">
    <source>
        <dbReference type="EMBL" id="ALU40556.1"/>
    </source>
</evidence>
<evidence type="ECO:0000256" key="1">
    <source>
        <dbReference type="ARBA" id="ARBA00023015"/>
    </source>
</evidence>
<dbReference type="InterPro" id="IPR036271">
    <property type="entry name" value="Tet_transcr_reg_TetR-rel_C_sf"/>
</dbReference>
<dbReference type="Gene3D" id="1.10.357.10">
    <property type="entry name" value="Tetracycline Repressor, domain 2"/>
    <property type="match status" value="1"/>
</dbReference>
<evidence type="ECO:0000256" key="3">
    <source>
        <dbReference type="ARBA" id="ARBA00023163"/>
    </source>
</evidence>
<reference evidence="6 8" key="1">
    <citation type="submission" date="2015-11" db="EMBL/GenBank/DDBJ databases">
        <title>Complete Genome Sequence of Kocuria flava strain HO-9041.</title>
        <authorList>
            <person name="Zhou M."/>
            <person name="Dai J."/>
        </authorList>
    </citation>
    <scope>NUCLEOTIDE SEQUENCE [LARGE SCALE GENOMIC DNA]</scope>
    <source>
        <strain evidence="6 8">HO-9041</strain>
    </source>
</reference>
<dbReference type="RefSeq" id="WP_058859243.1">
    <property type="nucleotide sequence ID" value="NZ_BJZR01000013.1"/>
</dbReference>
<dbReference type="PANTHER" id="PTHR30055:SF160">
    <property type="entry name" value="TRANSCRIPTIONAL REGULATORY PROTEIN (PROBABLY ASNC-FAMILY)-RELATED"/>
    <property type="match status" value="1"/>
</dbReference>
<feature type="DNA-binding region" description="H-T-H motif" evidence="4">
    <location>
        <begin position="39"/>
        <end position="58"/>
    </location>
</feature>
<evidence type="ECO:0000256" key="2">
    <source>
        <dbReference type="ARBA" id="ARBA00023125"/>
    </source>
</evidence>
<dbReference type="KEGG" id="kfv:AS188_13245"/>
<keyword evidence="1" id="KW-0805">Transcription regulation</keyword>
<dbReference type="InterPro" id="IPR001647">
    <property type="entry name" value="HTH_TetR"/>
</dbReference>
<dbReference type="GO" id="GO:0000976">
    <property type="term" value="F:transcription cis-regulatory region binding"/>
    <property type="evidence" value="ECO:0007669"/>
    <property type="project" value="TreeGrafter"/>
</dbReference>
<dbReference type="InterPro" id="IPR023772">
    <property type="entry name" value="DNA-bd_HTH_TetR-type_CS"/>
</dbReference>
<dbReference type="GO" id="GO:0003700">
    <property type="term" value="F:DNA-binding transcription factor activity"/>
    <property type="evidence" value="ECO:0007669"/>
    <property type="project" value="TreeGrafter"/>
</dbReference>
<evidence type="ECO:0000313" key="8">
    <source>
        <dbReference type="Proteomes" id="UP000057181"/>
    </source>
</evidence>
<dbReference type="FunFam" id="1.10.10.60:FF:000141">
    <property type="entry name" value="TetR family transcriptional regulator"/>
    <property type="match status" value="1"/>
</dbReference>
<evidence type="ECO:0000259" key="5">
    <source>
        <dbReference type="PROSITE" id="PS50977"/>
    </source>
</evidence>
<keyword evidence="2 4" id="KW-0238">DNA-binding</keyword>
<organism evidence="6 8">
    <name type="scientific">Kocuria flava</name>
    <dbReference type="NCBI Taxonomy" id="446860"/>
    <lineage>
        <taxon>Bacteria</taxon>
        <taxon>Bacillati</taxon>
        <taxon>Actinomycetota</taxon>
        <taxon>Actinomycetes</taxon>
        <taxon>Micrococcales</taxon>
        <taxon>Micrococcaceae</taxon>
        <taxon>Kocuria</taxon>
    </lineage>
</organism>
<dbReference type="PROSITE" id="PS50977">
    <property type="entry name" value="HTH_TETR_2"/>
    <property type="match status" value="1"/>
</dbReference>
<dbReference type="GO" id="GO:0045892">
    <property type="term" value="P:negative regulation of DNA-templated transcription"/>
    <property type="evidence" value="ECO:0007669"/>
    <property type="project" value="UniProtKB-ARBA"/>
</dbReference>
<sequence length="206" mass="22823">MTNETRRGRPARLPREARRRQLLETALTVFSANGYHGSSMDDIADAAQVSKPVLYQHFPGKRELYLALVDHHLGELSSALVAALRGSEVNRERVESMLDVYFGYVEANPEAHRLIFESDLLADPEVAERFERFHGAVAEAIAAVLGPNAGLSRPHAVLVARSLTGMAQTAAVHWNRNPDTGGRAEAQRQIFRLAWGGISIIDEDWE</sequence>
<evidence type="ECO:0000313" key="9">
    <source>
        <dbReference type="Proteomes" id="UP000321155"/>
    </source>
</evidence>
<dbReference type="SUPFAM" id="SSF46689">
    <property type="entry name" value="Homeodomain-like"/>
    <property type="match status" value="1"/>
</dbReference>
<reference evidence="7 9" key="2">
    <citation type="submission" date="2019-07" db="EMBL/GenBank/DDBJ databases">
        <title>Whole genome shotgun sequence of Kocuria flava NBRC 107626.</title>
        <authorList>
            <person name="Hosoyama A."/>
            <person name="Uohara A."/>
            <person name="Ohji S."/>
            <person name="Ichikawa N."/>
        </authorList>
    </citation>
    <scope>NUCLEOTIDE SEQUENCE [LARGE SCALE GENOMIC DNA]</scope>
    <source>
        <strain evidence="7 9">NBRC 107626</strain>
    </source>
</reference>
<dbReference type="Proteomes" id="UP000321155">
    <property type="component" value="Unassembled WGS sequence"/>
</dbReference>
<dbReference type="Pfam" id="PF00440">
    <property type="entry name" value="TetR_N"/>
    <property type="match status" value="1"/>
</dbReference>
<dbReference type="PANTHER" id="PTHR30055">
    <property type="entry name" value="HTH-TYPE TRANSCRIPTIONAL REGULATOR RUTR"/>
    <property type="match status" value="1"/>
</dbReference>
<evidence type="ECO:0000256" key="4">
    <source>
        <dbReference type="PROSITE-ProRule" id="PRU00335"/>
    </source>
</evidence>
<gene>
    <name evidence="6" type="ORF">AS188_13245</name>
    <name evidence="7" type="ORF">KFL01_07900</name>
</gene>
<dbReference type="SUPFAM" id="SSF48498">
    <property type="entry name" value="Tetracyclin repressor-like, C-terminal domain"/>
    <property type="match status" value="1"/>
</dbReference>
<accession>A0A0U3IAW1</accession>
<dbReference type="Proteomes" id="UP000057181">
    <property type="component" value="Chromosome"/>
</dbReference>
<feature type="domain" description="HTH tetR-type" evidence="5">
    <location>
        <begin position="16"/>
        <end position="76"/>
    </location>
</feature>
<keyword evidence="3" id="KW-0804">Transcription</keyword>
<evidence type="ECO:0000313" key="7">
    <source>
        <dbReference type="EMBL" id="GEO91484.1"/>
    </source>
</evidence>
<name>A0A0U3IAW1_9MICC</name>
<proteinExistence type="predicted"/>
<dbReference type="InterPro" id="IPR050109">
    <property type="entry name" value="HTH-type_TetR-like_transc_reg"/>
</dbReference>